<dbReference type="InterPro" id="IPR011051">
    <property type="entry name" value="RmlC_Cupin_sf"/>
</dbReference>
<dbReference type="GO" id="GO:0008198">
    <property type="term" value="F:ferrous iron binding"/>
    <property type="evidence" value="ECO:0007669"/>
    <property type="project" value="TreeGrafter"/>
</dbReference>
<proteinExistence type="inferred from homology"/>
<dbReference type="SUPFAM" id="SSF51182">
    <property type="entry name" value="RmlC-like cupins"/>
    <property type="match status" value="1"/>
</dbReference>
<feature type="binding site" evidence="7">
    <location>
        <position position="214"/>
    </location>
    <ligand>
        <name>Fe cation</name>
        <dbReference type="ChEBI" id="CHEBI:24875"/>
        <note>catalytic</note>
    </ligand>
</feature>
<evidence type="ECO:0008006" key="11">
    <source>
        <dbReference type="Google" id="ProtNLM"/>
    </source>
</evidence>
<dbReference type="InterPro" id="IPR010300">
    <property type="entry name" value="CDO_1"/>
</dbReference>
<feature type="region of interest" description="Disordered" evidence="8">
    <location>
        <begin position="1"/>
        <end position="26"/>
    </location>
</feature>
<reference evidence="9 10" key="1">
    <citation type="submission" date="2020-04" db="EMBL/GenBank/DDBJ databases">
        <authorList>
            <person name="De Canck E."/>
        </authorList>
    </citation>
    <scope>NUCLEOTIDE SEQUENCE [LARGE SCALE GENOMIC DNA]</scope>
    <source>
        <strain evidence="9 10">LMG 22037</strain>
    </source>
</reference>
<dbReference type="InterPro" id="IPR014710">
    <property type="entry name" value="RmlC-like_jellyroll"/>
</dbReference>
<dbReference type="Pfam" id="PF05995">
    <property type="entry name" value="CDO_I"/>
    <property type="match status" value="1"/>
</dbReference>
<keyword evidence="5 7" id="KW-0408">Iron</keyword>
<evidence type="ECO:0000256" key="5">
    <source>
        <dbReference type="ARBA" id="ARBA00023004"/>
    </source>
</evidence>
<evidence type="ECO:0000256" key="8">
    <source>
        <dbReference type="SAM" id="MobiDB-lite"/>
    </source>
</evidence>
<evidence type="ECO:0000256" key="4">
    <source>
        <dbReference type="ARBA" id="ARBA00023002"/>
    </source>
</evidence>
<dbReference type="EMBL" id="CADIKB010000015">
    <property type="protein sequence ID" value="CAB3699803.1"/>
    <property type="molecule type" value="Genomic_DNA"/>
</dbReference>
<accession>A0A6J5BBC6</accession>
<dbReference type="CDD" id="cd10548">
    <property type="entry name" value="cupin_CDO"/>
    <property type="match status" value="1"/>
</dbReference>
<sequence>MRELYGNSFSGQNGINPRPKKRGTACRSKTVDHNADSSARLLNPNLADLSQPRAQAAGQPGDKRDVVPRAVQHAPLVRLCNALDAMFEACGHLPEPSHSGVFARSMRVALQEAAAHAALLTPAQREGSLQTYRRHLLAADRQGRYAIAALVWLPGQASPVHAHHTWCGYAVLDGTLSETVFEWNDPEQCASAARTQARERGAVSFVRSGRGSIHRLGNASDAPAVSLHVYGVPGPQIGSHVNDVVPVAQAFA</sequence>
<dbReference type="GO" id="GO:0017172">
    <property type="term" value="F:cysteine dioxygenase activity"/>
    <property type="evidence" value="ECO:0007669"/>
    <property type="project" value="TreeGrafter"/>
</dbReference>
<keyword evidence="2 7" id="KW-0479">Metal-binding</keyword>
<dbReference type="Gene3D" id="2.60.120.10">
    <property type="entry name" value="Jelly Rolls"/>
    <property type="match status" value="1"/>
</dbReference>
<feature type="binding site" evidence="7">
    <location>
        <position position="161"/>
    </location>
    <ligand>
        <name>Fe cation</name>
        <dbReference type="ChEBI" id="CHEBI:24875"/>
        <note>catalytic</note>
    </ligand>
</feature>
<keyword evidence="6" id="KW-0883">Thioether bond</keyword>
<dbReference type="PANTHER" id="PTHR12918:SF1">
    <property type="entry name" value="CYSTEINE DIOXYGENASE TYPE 1"/>
    <property type="match status" value="1"/>
</dbReference>
<dbReference type="Proteomes" id="UP000494249">
    <property type="component" value="Unassembled WGS sequence"/>
</dbReference>
<keyword evidence="4" id="KW-0560">Oxidoreductase</keyword>
<evidence type="ECO:0000256" key="3">
    <source>
        <dbReference type="ARBA" id="ARBA00022964"/>
    </source>
</evidence>
<evidence type="ECO:0000256" key="2">
    <source>
        <dbReference type="ARBA" id="ARBA00022723"/>
    </source>
</evidence>
<evidence type="ECO:0000313" key="9">
    <source>
        <dbReference type="EMBL" id="CAB3699803.1"/>
    </source>
</evidence>
<protein>
    <recommendedName>
        <fullName evidence="11">Cysteine dioxygenase</fullName>
    </recommendedName>
</protein>
<evidence type="ECO:0000256" key="1">
    <source>
        <dbReference type="ARBA" id="ARBA00006622"/>
    </source>
</evidence>
<keyword evidence="3" id="KW-0223">Dioxygenase</keyword>
<dbReference type="PANTHER" id="PTHR12918">
    <property type="entry name" value="CYSTEINE DIOXYGENASE"/>
    <property type="match status" value="1"/>
</dbReference>
<evidence type="ECO:0000313" key="10">
    <source>
        <dbReference type="Proteomes" id="UP000494249"/>
    </source>
</evidence>
<organism evidence="9 10">
    <name type="scientific">Paraburkholderia phenoliruptrix</name>
    <dbReference type="NCBI Taxonomy" id="252970"/>
    <lineage>
        <taxon>Bacteria</taxon>
        <taxon>Pseudomonadati</taxon>
        <taxon>Pseudomonadota</taxon>
        <taxon>Betaproteobacteria</taxon>
        <taxon>Burkholderiales</taxon>
        <taxon>Burkholderiaceae</taxon>
        <taxon>Paraburkholderia</taxon>
    </lineage>
</organism>
<dbReference type="GO" id="GO:0019448">
    <property type="term" value="P:L-cysteine catabolic process"/>
    <property type="evidence" value="ECO:0007669"/>
    <property type="project" value="TreeGrafter"/>
</dbReference>
<feature type="binding site" evidence="7">
    <location>
        <position position="163"/>
    </location>
    <ligand>
        <name>Fe cation</name>
        <dbReference type="ChEBI" id="CHEBI:24875"/>
        <note>catalytic</note>
    </ligand>
</feature>
<feature type="cross-link" description="3'-(S-cysteinyl)-tyrosine (Cys-Tyr)" evidence="6">
    <location>
        <begin position="167"/>
        <end position="230"/>
    </location>
</feature>
<gene>
    <name evidence="9" type="ORF">LMG22037_03441</name>
</gene>
<evidence type="ECO:0000256" key="7">
    <source>
        <dbReference type="PIRSR" id="PIRSR610300-51"/>
    </source>
</evidence>
<name>A0A6J5BBC6_9BURK</name>
<evidence type="ECO:0000256" key="6">
    <source>
        <dbReference type="PIRSR" id="PIRSR610300-50"/>
    </source>
</evidence>
<dbReference type="AlphaFoldDB" id="A0A6J5BBC6"/>
<comment type="similarity">
    <text evidence="1">Belongs to the cysteine dioxygenase family.</text>
</comment>